<dbReference type="GO" id="GO:0005840">
    <property type="term" value="C:ribosome"/>
    <property type="evidence" value="ECO:0007669"/>
    <property type="project" value="UniProtKB-KW"/>
</dbReference>
<dbReference type="PROSITE" id="PS51186">
    <property type="entry name" value="GNAT"/>
    <property type="match status" value="1"/>
</dbReference>
<dbReference type="GO" id="GO:0016747">
    <property type="term" value="F:acyltransferase activity, transferring groups other than amino-acyl groups"/>
    <property type="evidence" value="ECO:0007669"/>
    <property type="project" value="InterPro"/>
</dbReference>
<keyword evidence="5" id="KW-1185">Reference proteome</keyword>
<evidence type="ECO:0000259" key="3">
    <source>
        <dbReference type="PROSITE" id="PS51186"/>
    </source>
</evidence>
<protein>
    <submittedName>
        <fullName evidence="4">Ribosomal protein S18 acetylase RimI-like enzyme</fullName>
    </submittedName>
</protein>
<reference evidence="4 5" key="1">
    <citation type="submission" date="2019-03" db="EMBL/GenBank/DDBJ databases">
        <title>Genomic Encyclopedia of Type Strains, Phase III (KMG-III): the genomes of soil and plant-associated and newly described type strains.</title>
        <authorList>
            <person name="Whitman W."/>
        </authorList>
    </citation>
    <scope>NUCLEOTIDE SEQUENCE [LARGE SCALE GENOMIC DNA]</scope>
    <source>
        <strain evidence="4 5">CECT 7378</strain>
    </source>
</reference>
<evidence type="ECO:0000256" key="1">
    <source>
        <dbReference type="ARBA" id="ARBA00022679"/>
    </source>
</evidence>
<sequence>MAIRRVQPIDLEQLIELWEIVFPNDPPHNAPHLVLPAKLEVDDLILVSWEEGKLIGACMLGYDGHRGWLYEVAVHPDHRRKGVGTALIKSAFETLASLGCGKLNLQIRTANAGVVAFYQSVGFEVEERISMGKHLKNAE</sequence>
<organism evidence="4 5">
    <name type="scientific">Marinomonas balearica</name>
    <dbReference type="NCBI Taxonomy" id="491947"/>
    <lineage>
        <taxon>Bacteria</taxon>
        <taxon>Pseudomonadati</taxon>
        <taxon>Pseudomonadota</taxon>
        <taxon>Gammaproteobacteria</taxon>
        <taxon>Oceanospirillales</taxon>
        <taxon>Oceanospirillaceae</taxon>
        <taxon>Marinomonas</taxon>
    </lineage>
</organism>
<dbReference type="CDD" id="cd04301">
    <property type="entry name" value="NAT_SF"/>
    <property type="match status" value="1"/>
</dbReference>
<evidence type="ECO:0000256" key="2">
    <source>
        <dbReference type="ARBA" id="ARBA00023315"/>
    </source>
</evidence>
<gene>
    <name evidence="4" type="ORF">DFP79_2107</name>
</gene>
<dbReference type="OrthoDB" id="1821130at2"/>
<evidence type="ECO:0000313" key="4">
    <source>
        <dbReference type="EMBL" id="TDO97290.1"/>
    </source>
</evidence>
<keyword evidence="4" id="KW-0687">Ribonucleoprotein</keyword>
<dbReference type="Proteomes" id="UP000294656">
    <property type="component" value="Unassembled WGS sequence"/>
</dbReference>
<dbReference type="NCBIfam" id="NF002959">
    <property type="entry name" value="PRK03624.1"/>
    <property type="match status" value="1"/>
</dbReference>
<comment type="caution">
    <text evidence="4">The sequence shown here is derived from an EMBL/GenBank/DDBJ whole genome shotgun (WGS) entry which is preliminary data.</text>
</comment>
<keyword evidence="1" id="KW-0808">Transferase</keyword>
<feature type="domain" description="N-acetyltransferase" evidence="3">
    <location>
        <begin position="1"/>
        <end position="139"/>
    </location>
</feature>
<dbReference type="SUPFAM" id="SSF55729">
    <property type="entry name" value="Acyl-CoA N-acyltransferases (Nat)"/>
    <property type="match status" value="1"/>
</dbReference>
<dbReference type="EMBL" id="SNXC01000012">
    <property type="protein sequence ID" value="TDO97290.1"/>
    <property type="molecule type" value="Genomic_DNA"/>
</dbReference>
<dbReference type="AlphaFoldDB" id="A0A4R6M9I4"/>
<keyword evidence="2" id="KW-0012">Acyltransferase</keyword>
<evidence type="ECO:0000313" key="5">
    <source>
        <dbReference type="Proteomes" id="UP000294656"/>
    </source>
</evidence>
<dbReference type="PANTHER" id="PTHR43877">
    <property type="entry name" value="AMINOALKYLPHOSPHONATE N-ACETYLTRANSFERASE-RELATED-RELATED"/>
    <property type="match status" value="1"/>
</dbReference>
<dbReference type="InterPro" id="IPR016181">
    <property type="entry name" value="Acyl_CoA_acyltransferase"/>
</dbReference>
<dbReference type="Pfam" id="PF00583">
    <property type="entry name" value="Acetyltransf_1"/>
    <property type="match status" value="1"/>
</dbReference>
<dbReference type="Gene3D" id="3.40.630.30">
    <property type="match status" value="1"/>
</dbReference>
<accession>A0A4R6M9I4</accession>
<name>A0A4R6M9I4_9GAMM</name>
<dbReference type="InterPro" id="IPR050832">
    <property type="entry name" value="Bact_Acetyltransf"/>
</dbReference>
<keyword evidence="4" id="KW-0689">Ribosomal protein</keyword>
<proteinExistence type="predicted"/>
<dbReference type="InterPro" id="IPR000182">
    <property type="entry name" value="GNAT_dom"/>
</dbReference>
<dbReference type="RefSeq" id="WP_133503878.1">
    <property type="nucleotide sequence ID" value="NZ_SNXC01000012.1"/>
</dbReference>